<dbReference type="GO" id="GO:0004067">
    <property type="term" value="F:asparaginase activity"/>
    <property type="evidence" value="ECO:0007669"/>
    <property type="project" value="UniProtKB-UniRule"/>
</dbReference>
<dbReference type="InterPro" id="IPR036152">
    <property type="entry name" value="Asp/glu_Ase-like_sf"/>
</dbReference>
<dbReference type="PRINTS" id="PR00139">
    <property type="entry name" value="ASNGLNASE"/>
</dbReference>
<dbReference type="Pfam" id="PF17763">
    <property type="entry name" value="Asparaginase_C"/>
    <property type="match status" value="1"/>
</dbReference>
<dbReference type="PROSITE" id="PS51257">
    <property type="entry name" value="PROKAR_LIPOPROTEIN"/>
    <property type="match status" value="1"/>
</dbReference>
<feature type="binding site" evidence="2">
    <location>
        <begin position="87"/>
        <end position="88"/>
    </location>
    <ligand>
        <name>substrate</name>
    </ligand>
</feature>
<dbReference type="RefSeq" id="WP_068885944.1">
    <property type="nucleotide sequence ID" value="NZ_CBCRUU010000003.1"/>
</dbReference>
<dbReference type="InterPro" id="IPR027473">
    <property type="entry name" value="L-asparaginase_C"/>
</dbReference>
<organism evidence="5 6">
    <name type="scientific">Acinetobacter celticus</name>
    <dbReference type="NCBI Taxonomy" id="1891224"/>
    <lineage>
        <taxon>Bacteria</taxon>
        <taxon>Pseudomonadati</taxon>
        <taxon>Pseudomonadota</taxon>
        <taxon>Gammaproteobacteria</taxon>
        <taxon>Moraxellales</taxon>
        <taxon>Moraxellaceae</taxon>
        <taxon>Acinetobacter</taxon>
    </lineage>
</organism>
<dbReference type="PANTHER" id="PTHR11707:SF28">
    <property type="entry name" value="60 KDA LYSOPHOSPHOLIPASE"/>
    <property type="match status" value="1"/>
</dbReference>
<gene>
    <name evidence="5" type="ORF">BBP83_00805</name>
</gene>
<evidence type="ECO:0000313" key="5">
    <source>
        <dbReference type="EMBL" id="ODA14387.1"/>
    </source>
</evidence>
<keyword evidence="6" id="KW-1185">Reference proteome</keyword>
<evidence type="ECO:0000259" key="3">
    <source>
        <dbReference type="Pfam" id="PF00710"/>
    </source>
</evidence>
<feature type="binding site" evidence="2">
    <location>
        <position position="60"/>
    </location>
    <ligand>
        <name>substrate</name>
    </ligand>
</feature>
<dbReference type="InterPro" id="IPR037152">
    <property type="entry name" value="L-asparaginase_N_sf"/>
</dbReference>
<comment type="caution">
    <text evidence="5">The sequence shown here is derived from an EMBL/GenBank/DDBJ whole genome shotgun (WGS) entry which is preliminary data.</text>
</comment>
<feature type="domain" description="Asparaginase/glutaminase C-terminal" evidence="4">
    <location>
        <begin position="214"/>
        <end position="294"/>
    </location>
</feature>
<evidence type="ECO:0000259" key="4">
    <source>
        <dbReference type="Pfam" id="PF17763"/>
    </source>
</evidence>
<dbReference type="SMART" id="SM00870">
    <property type="entry name" value="Asparaginase"/>
    <property type="match status" value="1"/>
</dbReference>
<accession>A0A1C3D0N9</accession>
<feature type="domain" description="L-asparaginase N-terminal" evidence="3">
    <location>
        <begin position="4"/>
        <end position="184"/>
    </location>
</feature>
<dbReference type="STRING" id="1891224.BBP83_00805"/>
<evidence type="ECO:0000256" key="2">
    <source>
        <dbReference type="PIRSR" id="PIRSR001220-2"/>
    </source>
</evidence>
<dbReference type="InterPro" id="IPR040919">
    <property type="entry name" value="Asparaginase_C"/>
</dbReference>
<name>A0A1C3D0N9_9GAMM</name>
<evidence type="ECO:0000313" key="6">
    <source>
        <dbReference type="Proteomes" id="UP000186553"/>
    </source>
</evidence>
<dbReference type="EMBL" id="MBDL01000001">
    <property type="protein sequence ID" value="ODA14387.1"/>
    <property type="molecule type" value="Genomic_DNA"/>
</dbReference>
<dbReference type="InterPro" id="IPR027474">
    <property type="entry name" value="L-asparaginase_N"/>
</dbReference>
<dbReference type="SFLD" id="SFLDS00057">
    <property type="entry name" value="Glutaminase/Asparaginase"/>
    <property type="match status" value="1"/>
</dbReference>
<dbReference type="AlphaFoldDB" id="A0A1C3D0N9"/>
<dbReference type="SUPFAM" id="SSF53774">
    <property type="entry name" value="Glutaminase/Asparaginase"/>
    <property type="match status" value="1"/>
</dbReference>
<reference evidence="5 6" key="1">
    <citation type="submission" date="2016-07" db="EMBL/GenBank/DDBJ databases">
        <title>Acinetobacter sp. ANC 4603.</title>
        <authorList>
            <person name="Radolfova-Krizova L."/>
            <person name="Nemec A."/>
        </authorList>
    </citation>
    <scope>NUCLEOTIDE SEQUENCE [LARGE SCALE GENOMIC DNA]</scope>
    <source>
        <strain evidence="5 6">ANC 4603</strain>
    </source>
</reference>
<sequence>MMKKIALIYMGGTFGCIGDPLSPMPAEQFIPKLQHVLPLHLEIECFTAPVIRDSSACIASDWLQLLEQIQQLQRQQQYHYFVIIHGTDTLSYASAVLARLTGHSAHIVLTGSQYPLFNVHSTDNREFSDAIDNLNFALDAVVQAPAGVYLAFHHQLLHASTALKVHTTALNAFAGTESTQALTVDLHPLIVHEQYIEKARHFNCLSLMLQPISPKLQYDNLKAITEHPPHALIIQGFGTGNFAVNSEIIALLQKLRQKDCAVIMTTQVPFGGIDQRYAVSQWMVDAKILISNCHSHADLYAKALKMYLQYDTVDQWQIHWHDESSN</sequence>
<dbReference type="InterPro" id="IPR006034">
    <property type="entry name" value="Asparaginase/glutaminase-like"/>
</dbReference>
<dbReference type="Proteomes" id="UP000186553">
    <property type="component" value="Unassembled WGS sequence"/>
</dbReference>
<dbReference type="Gene3D" id="3.40.50.40">
    <property type="match status" value="1"/>
</dbReference>
<feature type="active site" description="O-isoaspartyl threonine intermediate" evidence="1">
    <location>
        <position position="13"/>
    </location>
</feature>
<proteinExistence type="predicted"/>
<dbReference type="PIRSF" id="PIRSF500176">
    <property type="entry name" value="L_ASNase"/>
    <property type="match status" value="1"/>
</dbReference>
<dbReference type="OrthoDB" id="9788068at2"/>
<dbReference type="Gene3D" id="3.40.50.1170">
    <property type="entry name" value="L-asparaginase, N-terminal domain"/>
    <property type="match status" value="1"/>
</dbReference>
<evidence type="ECO:0000256" key="1">
    <source>
        <dbReference type="PIRSR" id="PIRSR001220-1"/>
    </source>
</evidence>
<dbReference type="PROSITE" id="PS51732">
    <property type="entry name" value="ASN_GLN_ASE_3"/>
    <property type="match status" value="1"/>
</dbReference>
<dbReference type="PIRSF" id="PIRSF001220">
    <property type="entry name" value="L-ASNase_gatD"/>
    <property type="match status" value="1"/>
</dbReference>
<dbReference type="Pfam" id="PF00710">
    <property type="entry name" value="Asparaginase"/>
    <property type="match status" value="1"/>
</dbReference>
<protein>
    <submittedName>
        <fullName evidence="5">L-asparaginase 1</fullName>
    </submittedName>
</protein>
<dbReference type="PANTHER" id="PTHR11707">
    <property type="entry name" value="L-ASPARAGINASE"/>
    <property type="match status" value="1"/>
</dbReference>